<dbReference type="EMBL" id="DS989849">
    <property type="protein sequence ID" value="EDX75354.1"/>
    <property type="molecule type" value="Genomic_DNA"/>
</dbReference>
<evidence type="ECO:0000259" key="1">
    <source>
        <dbReference type="Pfam" id="PF00535"/>
    </source>
</evidence>
<dbReference type="PANTHER" id="PTHR22916:SF3">
    <property type="entry name" value="UDP-GLCNAC:BETAGAL BETA-1,3-N-ACETYLGLUCOSAMINYLTRANSFERASE-LIKE PROTEIN 1"/>
    <property type="match status" value="1"/>
</dbReference>
<dbReference type="InterPro" id="IPR001173">
    <property type="entry name" value="Glyco_trans_2-like"/>
</dbReference>
<dbReference type="PANTHER" id="PTHR22916">
    <property type="entry name" value="GLYCOSYLTRANSFERASE"/>
    <property type="match status" value="1"/>
</dbReference>
<organism evidence="2 3">
    <name type="scientific">Coleofasciculus chthonoplastes PCC 7420</name>
    <dbReference type="NCBI Taxonomy" id="118168"/>
    <lineage>
        <taxon>Bacteria</taxon>
        <taxon>Bacillati</taxon>
        <taxon>Cyanobacteriota</taxon>
        <taxon>Cyanophyceae</taxon>
        <taxon>Coleofasciculales</taxon>
        <taxon>Coleofasciculaceae</taxon>
        <taxon>Coleofasciculus</taxon>
    </lineage>
</organism>
<reference evidence="2 3" key="1">
    <citation type="submission" date="2008-07" db="EMBL/GenBank/DDBJ databases">
        <authorList>
            <person name="Tandeau de Marsac N."/>
            <person name="Ferriera S."/>
            <person name="Johnson J."/>
            <person name="Kravitz S."/>
            <person name="Beeson K."/>
            <person name="Sutton G."/>
            <person name="Rogers Y.-H."/>
            <person name="Friedman R."/>
            <person name="Frazier M."/>
            <person name="Venter J.C."/>
        </authorList>
    </citation>
    <scope>NUCLEOTIDE SEQUENCE [LARGE SCALE GENOMIC DNA]</scope>
    <source>
        <strain evidence="2 3">PCC 7420</strain>
    </source>
</reference>
<dbReference type="Gene3D" id="3.90.550.10">
    <property type="entry name" value="Spore Coat Polysaccharide Biosynthesis Protein SpsA, Chain A"/>
    <property type="match status" value="1"/>
</dbReference>
<evidence type="ECO:0000313" key="3">
    <source>
        <dbReference type="Proteomes" id="UP000003835"/>
    </source>
</evidence>
<name>B4VRH5_9CYAN</name>
<gene>
    <name evidence="2" type="ORF">MC7420_1272</name>
</gene>
<dbReference type="SUPFAM" id="SSF53448">
    <property type="entry name" value="Nucleotide-diphospho-sugar transferases"/>
    <property type="match status" value="1"/>
</dbReference>
<sequence length="327" mass="36899">MKFSIVITTHNRLTLLKRAIDSALAQTIPCEVIVVDDGSSDGTDRYVQGRRKELLDMGDTRLIYHRNSTNLGHSGTVNQGVALATGEWVKLVDDDDYLAPNCIEEMVKAIAGRPDAVICSCRAIQVNENEKEISRSRHVGKGTLVYIPQAEIHYAMLLELLPFGTPVQVAFSRSAFLKSGGWDTQFDTNYDDIDSWIKIAQFGDAVLINKCLAYRTIWQGSFNSKFAFDKRLEINLIIKEKIYSCISPKYRHTLPGLSEIKSSIKIHWGFAALKKRKFISAVRIWLKTDLSIAAARLFLKRIIARNCLDELLKESQATPILLVREHN</sequence>
<dbReference type="InterPro" id="IPR029044">
    <property type="entry name" value="Nucleotide-diphossugar_trans"/>
</dbReference>
<dbReference type="AlphaFoldDB" id="B4VRH5"/>
<keyword evidence="2" id="KW-0808">Transferase</keyword>
<dbReference type="Proteomes" id="UP000003835">
    <property type="component" value="Unassembled WGS sequence"/>
</dbReference>
<dbReference type="Pfam" id="PF00535">
    <property type="entry name" value="Glycos_transf_2"/>
    <property type="match status" value="1"/>
</dbReference>
<feature type="domain" description="Glycosyltransferase 2-like" evidence="1">
    <location>
        <begin position="4"/>
        <end position="176"/>
    </location>
</feature>
<dbReference type="eggNOG" id="COG1216">
    <property type="taxonomic scope" value="Bacteria"/>
</dbReference>
<keyword evidence="3" id="KW-1185">Reference proteome</keyword>
<dbReference type="HOGENOM" id="CLU_025996_0_5_3"/>
<dbReference type="RefSeq" id="WP_006101065.1">
    <property type="nucleotide sequence ID" value="NZ_DS989849.1"/>
</dbReference>
<dbReference type="GO" id="GO:0016758">
    <property type="term" value="F:hexosyltransferase activity"/>
    <property type="evidence" value="ECO:0007669"/>
    <property type="project" value="UniProtKB-ARBA"/>
</dbReference>
<proteinExistence type="predicted"/>
<dbReference type="CDD" id="cd00761">
    <property type="entry name" value="Glyco_tranf_GTA_type"/>
    <property type="match status" value="1"/>
</dbReference>
<protein>
    <submittedName>
        <fullName evidence="2">Glycosyl transferase, group 2 family protein</fullName>
    </submittedName>
</protein>
<accession>B4VRH5</accession>
<dbReference type="STRING" id="118168.MC7420_1272"/>
<evidence type="ECO:0000313" key="2">
    <source>
        <dbReference type="EMBL" id="EDX75354.1"/>
    </source>
</evidence>
<dbReference type="OrthoDB" id="396512at2"/>